<evidence type="ECO:0000313" key="2">
    <source>
        <dbReference type="Proteomes" id="UP000267858"/>
    </source>
</evidence>
<evidence type="ECO:0000313" key="1">
    <source>
        <dbReference type="EMBL" id="VEA05933.1"/>
    </source>
</evidence>
<name>A0A6D2GCB9_SALER</name>
<accession>A0A6D2GCB9</accession>
<dbReference type="EMBL" id="LR134141">
    <property type="protein sequence ID" value="VEA05933.1"/>
    <property type="molecule type" value="Genomic_DNA"/>
</dbReference>
<dbReference type="Proteomes" id="UP000267858">
    <property type="component" value="Chromosome"/>
</dbReference>
<dbReference type="AlphaFoldDB" id="A0A6D2GCB9"/>
<organism evidence="1 2">
    <name type="scientific">Salmonella enterica subsp. salamae</name>
    <dbReference type="NCBI Taxonomy" id="59202"/>
    <lineage>
        <taxon>Bacteria</taxon>
        <taxon>Pseudomonadati</taxon>
        <taxon>Pseudomonadota</taxon>
        <taxon>Gammaproteobacteria</taxon>
        <taxon>Enterobacterales</taxon>
        <taxon>Enterobacteriaceae</taxon>
        <taxon>Salmonella</taxon>
    </lineage>
</organism>
<gene>
    <name evidence="1" type="ORF">NCTC5773_03971</name>
</gene>
<reference evidence="1 2" key="1">
    <citation type="submission" date="2018-12" db="EMBL/GenBank/DDBJ databases">
        <authorList>
            <consortium name="Pathogen Informatics"/>
        </authorList>
    </citation>
    <scope>NUCLEOTIDE SEQUENCE [LARGE SCALE GENOMIC DNA]</scope>
    <source>
        <strain evidence="1 2">NCTC5773</strain>
    </source>
</reference>
<dbReference type="RefSeq" id="WP_150363931.1">
    <property type="nucleotide sequence ID" value="NZ_DACWUI010000033.1"/>
</dbReference>
<sequence length="408" mass="46076">MGDKVIMKIYSRFTVKPVGLDDCSSIDLTKYAYVIKFCDASGQQSILHEDAKSHFLKSGESKLHCFEYNGNKLELPLVRCDIYFEEIITDKNIFVNSFSNDNATNNWTVFNKKFSKGLTTNSNNFDKICNISKHRVFIDSQFPVGDPFDPFEKSKIERQLKARLAHVSSPQDYMSNQYPDQNRSSLCGPAAFLYALLIDNPQLYSQYIKDLWNSGKAMLGSLKVTPSHGCCHPVKYTKTSGETLVPAIDWISMASLRDNENHSFDYSSPTDTLSGATLPDAIAGWVNSVGSKVVYNSGTSLVLSWPIEQVIWLNNYISPDYHVAVLINDGLISDSWNMTPTHWIMWTGKVTTMQSKQPVDKNTPDNTLVDLELFSWGNIAYLSQYGKSHTLKDFCKYIYGAVIFKKIP</sequence>
<protein>
    <submittedName>
        <fullName evidence="1">Uncharacterized protein</fullName>
    </submittedName>
</protein>
<proteinExistence type="predicted"/>